<dbReference type="GO" id="GO:0072686">
    <property type="term" value="C:mitotic spindle"/>
    <property type="evidence" value="ECO:0007669"/>
    <property type="project" value="UniProtKB-ARBA"/>
</dbReference>
<keyword evidence="1" id="KW-0677">Repeat</keyword>
<reference evidence="6" key="1">
    <citation type="submission" date="2025-08" db="UniProtKB">
        <authorList>
            <consortium name="RefSeq"/>
        </authorList>
    </citation>
    <scope>IDENTIFICATION</scope>
    <source>
        <tissue evidence="6">Entire body</tissue>
    </source>
</reference>
<protein>
    <submittedName>
        <fullName evidence="6">Calmodulin-like</fullName>
    </submittedName>
</protein>
<dbReference type="PANTHER" id="PTHR23048">
    <property type="entry name" value="MYOSIN LIGHT CHAIN 1, 3"/>
    <property type="match status" value="1"/>
</dbReference>
<dbReference type="GO" id="GO:0016460">
    <property type="term" value="C:myosin II complex"/>
    <property type="evidence" value="ECO:0007669"/>
    <property type="project" value="TreeGrafter"/>
</dbReference>
<dbReference type="PROSITE" id="PS00018">
    <property type="entry name" value="EF_HAND_1"/>
    <property type="match status" value="1"/>
</dbReference>
<dbReference type="InterPro" id="IPR002048">
    <property type="entry name" value="EF_hand_dom"/>
</dbReference>
<dbReference type="FunFam" id="1.10.238.10:FF:000527">
    <property type="entry name" value="Calmodulin-3"/>
    <property type="match status" value="1"/>
</dbReference>
<dbReference type="OrthoDB" id="10260307at2759"/>
<keyword evidence="5" id="KW-1185">Reference proteome</keyword>
<dbReference type="GeneID" id="108736539"/>
<feature type="domain" description="EF-hand" evidence="4">
    <location>
        <begin position="8"/>
        <end position="43"/>
    </location>
</feature>
<evidence type="ECO:0000256" key="3">
    <source>
        <dbReference type="SAM" id="MobiDB-lite"/>
    </source>
</evidence>
<organism evidence="5 6">
    <name type="scientific">Agrilus planipennis</name>
    <name type="common">Emerald ash borer</name>
    <name type="synonym">Agrilus marcopoli</name>
    <dbReference type="NCBI Taxonomy" id="224129"/>
    <lineage>
        <taxon>Eukaryota</taxon>
        <taxon>Metazoa</taxon>
        <taxon>Ecdysozoa</taxon>
        <taxon>Arthropoda</taxon>
        <taxon>Hexapoda</taxon>
        <taxon>Insecta</taxon>
        <taxon>Pterygota</taxon>
        <taxon>Neoptera</taxon>
        <taxon>Endopterygota</taxon>
        <taxon>Coleoptera</taxon>
        <taxon>Polyphaga</taxon>
        <taxon>Elateriformia</taxon>
        <taxon>Buprestoidea</taxon>
        <taxon>Buprestidae</taxon>
        <taxon>Agrilinae</taxon>
        <taxon>Agrilus</taxon>
    </lineage>
</organism>
<dbReference type="KEGG" id="apln:108736539"/>
<keyword evidence="2" id="KW-0106">Calcium</keyword>
<proteinExistence type="predicted"/>
<dbReference type="STRING" id="224129.A0A1W4WKP1"/>
<dbReference type="GO" id="GO:0005509">
    <property type="term" value="F:calcium ion binding"/>
    <property type="evidence" value="ECO:0007669"/>
    <property type="project" value="InterPro"/>
</dbReference>
<dbReference type="InterPro" id="IPR050230">
    <property type="entry name" value="CALM/Myosin/TropC-like"/>
</dbReference>
<dbReference type="SUPFAM" id="SSF47473">
    <property type="entry name" value="EF-hand"/>
    <property type="match status" value="1"/>
</dbReference>
<feature type="compositionally biased region" description="Acidic residues" evidence="3">
    <location>
        <begin position="183"/>
        <end position="227"/>
    </location>
</feature>
<feature type="domain" description="EF-hand" evidence="4">
    <location>
        <begin position="83"/>
        <end position="118"/>
    </location>
</feature>
<dbReference type="Pfam" id="PF13499">
    <property type="entry name" value="EF-hand_7"/>
    <property type="match status" value="1"/>
</dbReference>
<evidence type="ECO:0000256" key="1">
    <source>
        <dbReference type="ARBA" id="ARBA00022737"/>
    </source>
</evidence>
<feature type="region of interest" description="Disordered" evidence="3">
    <location>
        <begin position="181"/>
        <end position="233"/>
    </location>
</feature>
<name>A0A1W4WKP1_AGRPL</name>
<dbReference type="InterPro" id="IPR011992">
    <property type="entry name" value="EF-hand-dom_pair"/>
</dbReference>
<dbReference type="InParanoid" id="A0A1W4WKP1"/>
<dbReference type="AlphaFoldDB" id="A0A1W4WKP1"/>
<evidence type="ECO:0000259" key="4">
    <source>
        <dbReference type="PROSITE" id="PS50222"/>
    </source>
</evidence>
<evidence type="ECO:0000313" key="6">
    <source>
        <dbReference type="RefSeq" id="XP_018324506.1"/>
    </source>
</evidence>
<dbReference type="PANTHER" id="PTHR23048:SF0">
    <property type="entry name" value="CALMODULIN LIKE 3"/>
    <property type="match status" value="1"/>
</dbReference>
<dbReference type="Gene3D" id="1.10.238.10">
    <property type="entry name" value="EF-hand"/>
    <property type="match status" value="1"/>
</dbReference>
<dbReference type="PROSITE" id="PS50222">
    <property type="entry name" value="EF_HAND_2"/>
    <property type="match status" value="2"/>
</dbReference>
<dbReference type="Proteomes" id="UP000192223">
    <property type="component" value="Unplaced"/>
</dbReference>
<accession>A0A1W4WKP1</accession>
<dbReference type="CDD" id="cd00051">
    <property type="entry name" value="EFh"/>
    <property type="match status" value="1"/>
</dbReference>
<dbReference type="InterPro" id="IPR018247">
    <property type="entry name" value="EF_Hand_1_Ca_BS"/>
</dbReference>
<dbReference type="SMART" id="SM00054">
    <property type="entry name" value="EFh"/>
    <property type="match status" value="2"/>
</dbReference>
<evidence type="ECO:0000256" key="2">
    <source>
        <dbReference type="ARBA" id="ARBA00022837"/>
    </source>
</evidence>
<gene>
    <name evidence="6" type="primary">LOC108736539</name>
</gene>
<sequence>MVEELTEEDLNKLKDIFFIYDKDKDGKLDPKEFPFIMRFLGMILSNAQLTDIIGAVPKDEKGLVDLPSFLAMMAPRMKGLQENVEQQIINAFKVLDEDHLGFITPGYLYEVMTNYGEKLENDEAQSMIDAATSRGLILYEVLKPPKKEKDKEKVKEKPKVEKKATPRFKKILKKKIIKKIGDDGEEEEEEIFEEIEEEIEEEEIEEEEEEEEEEQEEEEVREPEEVIPYEQFVIVLNRDEKKKKGKGKGKGKGKK</sequence>
<dbReference type="RefSeq" id="XP_018324506.1">
    <property type="nucleotide sequence ID" value="XM_018469004.1"/>
</dbReference>
<evidence type="ECO:0000313" key="5">
    <source>
        <dbReference type="Proteomes" id="UP000192223"/>
    </source>
</evidence>